<comment type="caution">
    <text evidence="2">The sequence shown here is derived from an EMBL/GenBank/DDBJ whole genome shotgun (WGS) entry which is preliminary data.</text>
</comment>
<dbReference type="Proteomes" id="UP000645828">
    <property type="component" value="Unassembled WGS sequence"/>
</dbReference>
<accession>A0A811Z0C5</accession>
<sequence length="273" mass="28601">MGARGGGAGGGCAAAAAAAGGSGGGGARRSGARGSPSGSCGERSAGRAQRHAEKGQRRRLLPSSARSDLRGDDVCSKELQAVHCGIFIATDLAYSSVRKCTELCAVHTVCGSPPLCSLLLPCARVLLLSATQTWLLQGPGGGAWRPELRLPRWCPFAPGRVSPPAPHAVEPREHGGALLAGPVLEVRTPPSPVSPHGKAVSPPNCLPSFRPRLPSEPCVHPAPVGAFFSQAMQCNENIVKWSLTDGYKFCRISEYKNHHLQMSKRYSSLDTNI</sequence>
<protein>
    <submittedName>
        <fullName evidence="2">(raccoon dog) hypothetical protein</fullName>
    </submittedName>
</protein>
<name>A0A811Z0C5_NYCPR</name>
<keyword evidence="3" id="KW-1185">Reference proteome</keyword>
<evidence type="ECO:0000313" key="3">
    <source>
        <dbReference type="Proteomes" id="UP000645828"/>
    </source>
</evidence>
<proteinExistence type="predicted"/>
<feature type="compositionally biased region" description="Low complexity" evidence="1">
    <location>
        <begin position="32"/>
        <end position="41"/>
    </location>
</feature>
<evidence type="ECO:0000256" key="1">
    <source>
        <dbReference type="SAM" id="MobiDB-lite"/>
    </source>
</evidence>
<feature type="region of interest" description="Disordered" evidence="1">
    <location>
        <begin position="1"/>
        <end position="69"/>
    </location>
</feature>
<evidence type="ECO:0000313" key="2">
    <source>
        <dbReference type="EMBL" id="CAD7683108.1"/>
    </source>
</evidence>
<dbReference type="EMBL" id="CAJHUB010000755">
    <property type="protein sequence ID" value="CAD7683108.1"/>
    <property type="molecule type" value="Genomic_DNA"/>
</dbReference>
<organism evidence="2 3">
    <name type="scientific">Nyctereutes procyonoides</name>
    <name type="common">Raccoon dog</name>
    <name type="synonym">Canis procyonoides</name>
    <dbReference type="NCBI Taxonomy" id="34880"/>
    <lineage>
        <taxon>Eukaryota</taxon>
        <taxon>Metazoa</taxon>
        <taxon>Chordata</taxon>
        <taxon>Craniata</taxon>
        <taxon>Vertebrata</taxon>
        <taxon>Euteleostomi</taxon>
        <taxon>Mammalia</taxon>
        <taxon>Eutheria</taxon>
        <taxon>Laurasiatheria</taxon>
        <taxon>Carnivora</taxon>
        <taxon>Caniformia</taxon>
        <taxon>Canidae</taxon>
        <taxon>Nyctereutes</taxon>
    </lineage>
</organism>
<reference evidence="2" key="1">
    <citation type="submission" date="2020-12" db="EMBL/GenBank/DDBJ databases">
        <authorList>
            <consortium name="Molecular Ecology Group"/>
        </authorList>
    </citation>
    <scope>NUCLEOTIDE SEQUENCE</scope>
    <source>
        <strain evidence="2">TBG_1078</strain>
    </source>
</reference>
<feature type="compositionally biased region" description="Gly residues" evidence="1">
    <location>
        <begin position="1"/>
        <end position="12"/>
    </location>
</feature>
<gene>
    <name evidence="2" type="ORF">NYPRO_LOCUS15900</name>
</gene>
<dbReference type="AlphaFoldDB" id="A0A811Z0C5"/>